<proteinExistence type="predicted"/>
<name>A0A3S4D9R2_9RHOB</name>
<accession>A0A3S4D9R2</accession>
<organism evidence="1 2">
    <name type="scientific">Paracoccus haematequi</name>
    <dbReference type="NCBI Taxonomy" id="2491866"/>
    <lineage>
        <taxon>Bacteria</taxon>
        <taxon>Pseudomonadati</taxon>
        <taxon>Pseudomonadota</taxon>
        <taxon>Alphaproteobacteria</taxon>
        <taxon>Rhodobacterales</taxon>
        <taxon>Paracoccaceae</taxon>
        <taxon>Paracoccus</taxon>
    </lineage>
</organism>
<evidence type="ECO:0000313" key="1">
    <source>
        <dbReference type="EMBL" id="VDS07598.1"/>
    </source>
</evidence>
<evidence type="ECO:0000313" key="2">
    <source>
        <dbReference type="Proteomes" id="UP000270743"/>
    </source>
</evidence>
<dbReference type="OrthoDB" id="7773547at2"/>
<keyword evidence="2" id="KW-1185">Reference proteome</keyword>
<dbReference type="RefSeq" id="WP_126153286.1">
    <property type="nucleotide sequence ID" value="NZ_UZWE01000021.1"/>
</dbReference>
<reference evidence="1 2" key="1">
    <citation type="submission" date="2018-12" db="EMBL/GenBank/DDBJ databases">
        <authorList>
            <person name="Criscuolo A."/>
        </authorList>
    </citation>
    <scope>NUCLEOTIDE SEQUENCE [LARGE SCALE GENOMIC DNA]</scope>
    <source>
        <strain evidence="1">ACIP1116241</strain>
    </source>
</reference>
<sequence length="85" mass="9771">MLHWHVSSCLGFVLTGRFRPVCSIVWGLPDCRPRTAFARRMNATFCEDRHCGRIHDTYILCAMLRGPIQYDPAPITGRRHPDPGY</sequence>
<dbReference type="EMBL" id="UZWE01000021">
    <property type="protein sequence ID" value="VDS07598.1"/>
    <property type="molecule type" value="Genomic_DNA"/>
</dbReference>
<dbReference type="AlphaFoldDB" id="A0A3S4D9R2"/>
<dbReference type="Proteomes" id="UP000270743">
    <property type="component" value="Unassembled WGS sequence"/>
</dbReference>
<protein>
    <submittedName>
        <fullName evidence="1">Uncharacterized protein</fullName>
    </submittedName>
</protein>
<gene>
    <name evidence="1" type="ORF">PARHAE_00775</name>
</gene>